<proteinExistence type="predicted"/>
<dbReference type="EMBL" id="CASHSV030000044">
    <property type="protein sequence ID" value="CAJ2644787.1"/>
    <property type="molecule type" value="Genomic_DNA"/>
</dbReference>
<comment type="caution">
    <text evidence="1">The sequence shown here is derived from an EMBL/GenBank/DDBJ whole genome shotgun (WGS) entry which is preliminary data.</text>
</comment>
<sequence>MKTKTFIFLLFLCAEILIFIVAIKQSNDEKQLGATKESKTKFAIDHWKRTSWRSTFPKKDVKGGKKIEQNPVESGSGGNGDEGSEQGEAIQNGGEKEI</sequence>
<dbReference type="Proteomes" id="UP001177021">
    <property type="component" value="Unassembled WGS sequence"/>
</dbReference>
<accession>A0ACB0JMK4</accession>
<keyword evidence="2" id="KW-1185">Reference proteome</keyword>
<name>A0ACB0JMK4_TRIPR</name>
<organism evidence="1 2">
    <name type="scientific">Trifolium pratense</name>
    <name type="common">Red clover</name>
    <dbReference type="NCBI Taxonomy" id="57577"/>
    <lineage>
        <taxon>Eukaryota</taxon>
        <taxon>Viridiplantae</taxon>
        <taxon>Streptophyta</taxon>
        <taxon>Embryophyta</taxon>
        <taxon>Tracheophyta</taxon>
        <taxon>Spermatophyta</taxon>
        <taxon>Magnoliopsida</taxon>
        <taxon>eudicotyledons</taxon>
        <taxon>Gunneridae</taxon>
        <taxon>Pentapetalae</taxon>
        <taxon>rosids</taxon>
        <taxon>fabids</taxon>
        <taxon>Fabales</taxon>
        <taxon>Fabaceae</taxon>
        <taxon>Papilionoideae</taxon>
        <taxon>50 kb inversion clade</taxon>
        <taxon>NPAAA clade</taxon>
        <taxon>Hologalegina</taxon>
        <taxon>IRL clade</taxon>
        <taxon>Trifolieae</taxon>
        <taxon>Trifolium</taxon>
    </lineage>
</organism>
<evidence type="ECO:0000313" key="2">
    <source>
        <dbReference type="Proteomes" id="UP001177021"/>
    </source>
</evidence>
<protein>
    <submittedName>
        <fullName evidence="1">Uncharacterized protein</fullName>
    </submittedName>
</protein>
<gene>
    <name evidence="1" type="ORF">MILVUS5_LOCUS13750</name>
</gene>
<evidence type="ECO:0000313" key="1">
    <source>
        <dbReference type="EMBL" id="CAJ2644787.1"/>
    </source>
</evidence>
<reference evidence="1" key="1">
    <citation type="submission" date="2023-10" db="EMBL/GenBank/DDBJ databases">
        <authorList>
            <person name="Rodriguez Cubillos JULIANA M."/>
            <person name="De Vega J."/>
        </authorList>
    </citation>
    <scope>NUCLEOTIDE SEQUENCE</scope>
</reference>